<feature type="compositionally biased region" description="Basic and acidic residues" evidence="2">
    <location>
        <begin position="132"/>
        <end position="142"/>
    </location>
</feature>
<keyword evidence="3" id="KW-0472">Membrane</keyword>
<feature type="compositionally biased region" description="Basic residues" evidence="2">
    <location>
        <begin position="151"/>
        <end position="166"/>
    </location>
</feature>
<protein>
    <submittedName>
        <fullName evidence="4">Uncharacterized protein</fullName>
    </submittedName>
</protein>
<dbReference type="HOGENOM" id="CLU_1601409_0_0_5"/>
<gene>
    <name evidence="4" type="ordered locus">RPC_3282</name>
</gene>
<dbReference type="EMBL" id="CP000301">
    <property type="protein sequence ID" value="ABD88824.1"/>
    <property type="molecule type" value="Genomic_DNA"/>
</dbReference>
<feature type="transmembrane region" description="Helical" evidence="3">
    <location>
        <begin position="24"/>
        <end position="43"/>
    </location>
</feature>
<dbReference type="RefSeq" id="WP_011473712.1">
    <property type="nucleotide sequence ID" value="NC_007925.1"/>
</dbReference>
<evidence type="ECO:0000256" key="2">
    <source>
        <dbReference type="SAM" id="MobiDB-lite"/>
    </source>
</evidence>
<proteinExistence type="predicted"/>
<feature type="coiled-coil region" evidence="1">
    <location>
        <begin position="78"/>
        <end position="119"/>
    </location>
</feature>
<evidence type="ECO:0000256" key="1">
    <source>
        <dbReference type="SAM" id="Coils"/>
    </source>
</evidence>
<dbReference type="STRING" id="316056.RPC_3282"/>
<sequence length="166" mass="17815">MVESLPSEPVERTSRGAGDPTKRLLVAAMAALLIVGGAVAWRITADPVAPTLAKLAPPPKNPQLEELLETTKALQISQEQAIDQLQVVQDLLREQQAESKKASDRVAALNARLDTLQQSFASIAPPVTEEAVPDKAEPEARSRAATSRGKASSRSRAKRHGTAQRR</sequence>
<evidence type="ECO:0000256" key="3">
    <source>
        <dbReference type="SAM" id="Phobius"/>
    </source>
</evidence>
<keyword evidence="1" id="KW-0175">Coiled coil</keyword>
<reference evidence="4" key="1">
    <citation type="submission" date="2006-03" db="EMBL/GenBank/DDBJ databases">
        <title>Complete sequence of Rhodopseudomonas palustris BisB18.</title>
        <authorList>
            <consortium name="US DOE Joint Genome Institute"/>
            <person name="Copeland A."/>
            <person name="Lucas S."/>
            <person name="Lapidus A."/>
            <person name="Barry K."/>
            <person name="Detter J.C."/>
            <person name="Glavina del Rio T."/>
            <person name="Hammon N."/>
            <person name="Israni S."/>
            <person name="Dalin E."/>
            <person name="Tice H."/>
            <person name="Pitluck S."/>
            <person name="Chain P."/>
            <person name="Malfatti S."/>
            <person name="Shin M."/>
            <person name="Vergez L."/>
            <person name="Schmutz J."/>
            <person name="Larimer F."/>
            <person name="Land M."/>
            <person name="Hauser L."/>
            <person name="Pelletier D.A."/>
            <person name="Kyrpides N."/>
            <person name="Anderson I."/>
            <person name="Oda Y."/>
            <person name="Harwood C.S."/>
            <person name="Richardson P."/>
        </authorList>
    </citation>
    <scope>NUCLEOTIDE SEQUENCE [LARGE SCALE GENOMIC DNA]</scope>
    <source>
        <strain evidence="4">BisB18</strain>
    </source>
</reference>
<name>Q211W2_RHOPB</name>
<organism evidence="4">
    <name type="scientific">Rhodopseudomonas palustris (strain BisB18)</name>
    <dbReference type="NCBI Taxonomy" id="316056"/>
    <lineage>
        <taxon>Bacteria</taxon>
        <taxon>Pseudomonadati</taxon>
        <taxon>Pseudomonadota</taxon>
        <taxon>Alphaproteobacteria</taxon>
        <taxon>Hyphomicrobiales</taxon>
        <taxon>Nitrobacteraceae</taxon>
        <taxon>Rhodopseudomonas</taxon>
    </lineage>
</organism>
<keyword evidence="3" id="KW-0812">Transmembrane</keyword>
<accession>Q211W2</accession>
<evidence type="ECO:0000313" key="4">
    <source>
        <dbReference type="EMBL" id="ABD88824.1"/>
    </source>
</evidence>
<keyword evidence="3" id="KW-1133">Transmembrane helix</keyword>
<dbReference type="KEGG" id="rpc:RPC_3282"/>
<dbReference type="AlphaFoldDB" id="Q211W2"/>
<feature type="region of interest" description="Disordered" evidence="2">
    <location>
        <begin position="120"/>
        <end position="166"/>
    </location>
</feature>